<evidence type="ECO:0000256" key="4">
    <source>
        <dbReference type="ARBA" id="ARBA00022692"/>
    </source>
</evidence>
<dbReference type="InterPro" id="IPR003148">
    <property type="entry name" value="RCK_N"/>
</dbReference>
<proteinExistence type="inferred from homology"/>
<keyword evidence="5 7" id="KW-1133">Transmembrane helix</keyword>
<dbReference type="SUPFAM" id="SSF51735">
    <property type="entry name" value="NAD(P)-binding Rossmann-fold domains"/>
    <property type="match status" value="1"/>
</dbReference>
<feature type="transmembrane region" description="Helical" evidence="7">
    <location>
        <begin position="44"/>
        <end position="62"/>
    </location>
</feature>
<feature type="domain" description="RCK N-terminal" evidence="8">
    <location>
        <begin position="385"/>
        <end position="503"/>
    </location>
</feature>
<comment type="similarity">
    <text evidence="2">Belongs to the monovalent cation:proton antiporter 2 (CPA2) transporter (TC 2.A.37) family.</text>
</comment>
<keyword evidence="6 7" id="KW-0472">Membrane</keyword>
<sequence length="539" mass="58516">MDILLIATAFIFGLAAQRMRLPPLVGFLIAGFVLQALGQEGGETLAVISNLGVTLLLFSIGLKLRVQTLARPEIWAGASIHASLVIGLFAPVLLAVSVMVGRAAGLDWSTALLLAFGMSFSSTVFAVKSLQENGEMGAMHGRVSIGILIMQDIFAVLFLTFSTGKIPSPWSIAVVAGLLIARPLLGWMLGRSGHGELVTLCGFFLALVVGAAGFEAVGMKADLGALFVGVLVGYHPASKELAKSLTGITDLLLVGFFLQVGLEGGLSWQSLGWAGVMILLLPLKSVGFFLLLTRFRLRARTAWTSALTLSTYSEFGLIVMALGVAKGWIGSEWLVAVAVGLSVSFLIVAPLMRRSERLYDPISGWLKRFETKGRHRDDLPVRENGESIAIFGMGRVGMAAYHELETRYPGQVIGFDRDPKAVELHRQVERNVMLADASDSDFWEKVRLKDDIDLVVLAMPKHSANVHAVETLKRHGFGGVVAVTAKYEEEIRQLRELGVDTAFNLYAQAGSYFANHVFNVFRQQRPDLIRRARESGSDF</sequence>
<dbReference type="Gene3D" id="1.20.1530.20">
    <property type="match status" value="1"/>
</dbReference>
<dbReference type="InterPro" id="IPR029752">
    <property type="entry name" value="D-isomer_DH_CS1"/>
</dbReference>
<protein>
    <submittedName>
        <fullName evidence="9">Sodium/proton-potassium antiporter</fullName>
    </submittedName>
</protein>
<feature type="transmembrane region" description="Helical" evidence="7">
    <location>
        <begin position="74"/>
        <end position="96"/>
    </location>
</feature>
<reference evidence="9 10" key="1">
    <citation type="submission" date="2021-06" db="EMBL/GenBank/DDBJ databases">
        <title>Complete genome of Haloferula helveola possessing various polysaccharide degrading enzymes.</title>
        <authorList>
            <person name="Takami H."/>
            <person name="Huang C."/>
            <person name="Hamasaki K."/>
        </authorList>
    </citation>
    <scope>NUCLEOTIDE SEQUENCE [LARGE SCALE GENOMIC DNA]</scope>
    <source>
        <strain evidence="9 10">CN-1</strain>
    </source>
</reference>
<gene>
    <name evidence="9" type="ORF">HAHE_06610</name>
</gene>
<feature type="transmembrane region" description="Helical" evidence="7">
    <location>
        <begin position="139"/>
        <end position="161"/>
    </location>
</feature>
<dbReference type="InterPro" id="IPR006153">
    <property type="entry name" value="Cation/H_exchanger_TM"/>
</dbReference>
<keyword evidence="3" id="KW-0813">Transport</keyword>
<dbReference type="Gene3D" id="3.40.50.720">
    <property type="entry name" value="NAD(P)-binding Rossmann-like Domain"/>
    <property type="match status" value="1"/>
</dbReference>
<dbReference type="Proteomes" id="UP001374893">
    <property type="component" value="Chromosome"/>
</dbReference>
<accession>A0ABN6H192</accession>
<dbReference type="PROSITE" id="PS51201">
    <property type="entry name" value="RCK_N"/>
    <property type="match status" value="1"/>
</dbReference>
<evidence type="ECO:0000313" key="9">
    <source>
        <dbReference type="EMBL" id="BCX46753.1"/>
    </source>
</evidence>
<dbReference type="RefSeq" id="WP_338688629.1">
    <property type="nucleotide sequence ID" value="NZ_AP024702.1"/>
</dbReference>
<evidence type="ECO:0000259" key="8">
    <source>
        <dbReference type="PROSITE" id="PS51201"/>
    </source>
</evidence>
<name>A0ABN6H192_9BACT</name>
<evidence type="ECO:0000256" key="1">
    <source>
        <dbReference type="ARBA" id="ARBA00004141"/>
    </source>
</evidence>
<evidence type="ECO:0000256" key="2">
    <source>
        <dbReference type="ARBA" id="ARBA00005551"/>
    </source>
</evidence>
<evidence type="ECO:0000256" key="6">
    <source>
        <dbReference type="ARBA" id="ARBA00023136"/>
    </source>
</evidence>
<feature type="transmembrane region" description="Helical" evidence="7">
    <location>
        <begin position="333"/>
        <end position="352"/>
    </location>
</feature>
<dbReference type="Pfam" id="PF02254">
    <property type="entry name" value="TrkA_N"/>
    <property type="match status" value="1"/>
</dbReference>
<dbReference type="PROSITE" id="PS00065">
    <property type="entry name" value="D_2_HYDROXYACID_DH_1"/>
    <property type="match status" value="1"/>
</dbReference>
<feature type="transmembrane region" description="Helical" evidence="7">
    <location>
        <begin position="197"/>
        <end position="214"/>
    </location>
</feature>
<dbReference type="PANTHER" id="PTHR42751">
    <property type="entry name" value="SODIUM/HYDROGEN EXCHANGER FAMILY/TRKA DOMAIN PROTEIN"/>
    <property type="match status" value="1"/>
</dbReference>
<keyword evidence="10" id="KW-1185">Reference proteome</keyword>
<feature type="transmembrane region" description="Helical" evidence="7">
    <location>
        <begin position="304"/>
        <end position="327"/>
    </location>
</feature>
<evidence type="ECO:0000256" key="7">
    <source>
        <dbReference type="SAM" id="Phobius"/>
    </source>
</evidence>
<evidence type="ECO:0000256" key="5">
    <source>
        <dbReference type="ARBA" id="ARBA00022989"/>
    </source>
</evidence>
<comment type="subcellular location">
    <subcellularLocation>
        <location evidence="1">Membrane</location>
        <topology evidence="1">Multi-pass membrane protein</topology>
    </subcellularLocation>
</comment>
<evidence type="ECO:0000256" key="3">
    <source>
        <dbReference type="ARBA" id="ARBA00022448"/>
    </source>
</evidence>
<feature type="transmembrane region" description="Helical" evidence="7">
    <location>
        <begin position="268"/>
        <end position="292"/>
    </location>
</feature>
<dbReference type="Pfam" id="PF00999">
    <property type="entry name" value="Na_H_Exchanger"/>
    <property type="match status" value="1"/>
</dbReference>
<organism evidence="9 10">
    <name type="scientific">Haloferula helveola</name>
    <dbReference type="NCBI Taxonomy" id="490095"/>
    <lineage>
        <taxon>Bacteria</taxon>
        <taxon>Pseudomonadati</taxon>
        <taxon>Verrucomicrobiota</taxon>
        <taxon>Verrucomicrobiia</taxon>
        <taxon>Verrucomicrobiales</taxon>
        <taxon>Verrucomicrobiaceae</taxon>
        <taxon>Haloferula</taxon>
    </lineage>
</organism>
<dbReference type="InterPro" id="IPR038770">
    <property type="entry name" value="Na+/solute_symporter_sf"/>
</dbReference>
<feature type="transmembrane region" description="Helical" evidence="7">
    <location>
        <begin position="167"/>
        <end position="185"/>
    </location>
</feature>
<keyword evidence="4 7" id="KW-0812">Transmembrane</keyword>
<evidence type="ECO:0000313" key="10">
    <source>
        <dbReference type="Proteomes" id="UP001374893"/>
    </source>
</evidence>
<feature type="transmembrane region" description="Helical" evidence="7">
    <location>
        <begin position="108"/>
        <end position="127"/>
    </location>
</feature>
<dbReference type="InterPro" id="IPR036291">
    <property type="entry name" value="NAD(P)-bd_dom_sf"/>
</dbReference>
<dbReference type="PANTHER" id="PTHR42751:SF1">
    <property type="entry name" value="CATION_PROTON ANTIPORTER YBAL-RELATED"/>
    <property type="match status" value="1"/>
</dbReference>
<dbReference type="EMBL" id="AP024702">
    <property type="protein sequence ID" value="BCX46753.1"/>
    <property type="molecule type" value="Genomic_DNA"/>
</dbReference>